<reference evidence="7 8" key="1">
    <citation type="submission" date="2019-12" db="EMBL/GenBank/DDBJ databases">
        <title>Rhizobium genotypes associated with high levels of biological nitrogen fixation by grain legumes in a temperate-maritime cropping system.</title>
        <authorList>
            <person name="Maluk M."/>
            <person name="Francesc Ferrando Molina F."/>
            <person name="Lopez Del Egido L."/>
            <person name="Lafos M."/>
            <person name="Langarica-Fuentes A."/>
            <person name="Gebre Yohannes G."/>
            <person name="Young M.W."/>
            <person name="Martin P."/>
            <person name="Gantlett R."/>
            <person name="Kenicer G."/>
            <person name="Hawes C."/>
            <person name="Begg G.S."/>
            <person name="Quilliam R.S."/>
            <person name="Squire G.R."/>
            <person name="Poole P.S."/>
            <person name="Young P.W."/>
            <person name="Iannetta P.M."/>
            <person name="James E.K."/>
        </authorList>
    </citation>
    <scope>NUCLEOTIDE SEQUENCE [LARGE SCALE GENOMIC DNA]</scope>
    <source>
        <strain evidence="7 8">JHI1118</strain>
    </source>
</reference>
<dbReference type="PROSITE" id="PS51257">
    <property type="entry name" value="PROKAR_LIPOPROTEIN"/>
    <property type="match status" value="1"/>
</dbReference>
<dbReference type="SMART" id="SM00062">
    <property type="entry name" value="PBPb"/>
    <property type="match status" value="1"/>
</dbReference>
<comment type="similarity">
    <text evidence="2 4">Belongs to the bacterial solute-binding protein 3 family.</text>
</comment>
<keyword evidence="3 5" id="KW-0732">Signal</keyword>
<protein>
    <submittedName>
        <fullName evidence="7">Transporter substrate-binding domain-containing protein</fullName>
    </submittedName>
</protein>
<comment type="subcellular location">
    <subcellularLocation>
        <location evidence="1">Periplasm</location>
    </subcellularLocation>
</comment>
<feature type="chain" id="PRO_5026824744" evidence="5">
    <location>
        <begin position="23"/>
        <end position="312"/>
    </location>
</feature>
<gene>
    <name evidence="7" type="ORF">GR212_21015</name>
</gene>
<dbReference type="EMBL" id="WUEY01000010">
    <property type="protein sequence ID" value="NEI72069.1"/>
    <property type="molecule type" value="Genomic_DNA"/>
</dbReference>
<evidence type="ECO:0000256" key="2">
    <source>
        <dbReference type="ARBA" id="ARBA00010333"/>
    </source>
</evidence>
<sequence>MHISKTILAPFVAAALSCAAFAGVARAETTDQVVLDKTITKDQAAAALVPAKFNGKLRLAVSAPYAPWMYFDDKNELTGIEIDVVRAVAAKLGVGITFDNLKFEGTIPSLQAGKDDMIAAGMGDNPKREELLNFVNYTTLGLVVLVRDNDTSINGLMDLCGKSVSRINGDVFGPWVEEQLQPKCASLGKKKIDVRTFPDPNAALLAVKSGSVNSEITGLVSATTVLNSKENAGQFRIIRPDNSPRGWKLANGGFAVLKGETELTKAIETALKSMKAEGTLQAIAAHYGYPDVIIDDIVVNMPAPAGDIGNIE</sequence>
<dbReference type="PROSITE" id="PS01039">
    <property type="entry name" value="SBP_BACTERIAL_3"/>
    <property type="match status" value="1"/>
</dbReference>
<comment type="caution">
    <text evidence="7">The sequence shown here is derived from an EMBL/GenBank/DDBJ whole genome shotgun (WGS) entry which is preliminary data.</text>
</comment>
<dbReference type="Gene3D" id="3.40.190.10">
    <property type="entry name" value="Periplasmic binding protein-like II"/>
    <property type="match status" value="2"/>
</dbReference>
<dbReference type="InterPro" id="IPR018313">
    <property type="entry name" value="SBP_3_CS"/>
</dbReference>
<evidence type="ECO:0000256" key="5">
    <source>
        <dbReference type="SAM" id="SignalP"/>
    </source>
</evidence>
<proteinExistence type="inferred from homology"/>
<dbReference type="Proteomes" id="UP000483035">
    <property type="component" value="Unassembled WGS sequence"/>
</dbReference>
<dbReference type="PANTHER" id="PTHR35936:SF17">
    <property type="entry name" value="ARGININE-BINDING EXTRACELLULAR PROTEIN ARTP"/>
    <property type="match status" value="1"/>
</dbReference>
<dbReference type="InterPro" id="IPR001638">
    <property type="entry name" value="Solute-binding_3/MltF_N"/>
</dbReference>
<evidence type="ECO:0000256" key="1">
    <source>
        <dbReference type="ARBA" id="ARBA00004418"/>
    </source>
</evidence>
<dbReference type="PANTHER" id="PTHR35936">
    <property type="entry name" value="MEMBRANE-BOUND LYTIC MUREIN TRANSGLYCOSYLASE F"/>
    <property type="match status" value="1"/>
</dbReference>
<feature type="domain" description="Solute-binding protein family 3/N-terminal" evidence="6">
    <location>
        <begin position="56"/>
        <end position="291"/>
    </location>
</feature>
<accession>A0A6L9U9K2</accession>
<name>A0A6L9U9K2_9HYPH</name>
<evidence type="ECO:0000313" key="7">
    <source>
        <dbReference type="EMBL" id="NEI72069.1"/>
    </source>
</evidence>
<evidence type="ECO:0000256" key="4">
    <source>
        <dbReference type="RuleBase" id="RU003744"/>
    </source>
</evidence>
<evidence type="ECO:0000259" key="6">
    <source>
        <dbReference type="SMART" id="SM00062"/>
    </source>
</evidence>
<evidence type="ECO:0000313" key="8">
    <source>
        <dbReference type="Proteomes" id="UP000483035"/>
    </source>
</evidence>
<dbReference type="GO" id="GO:0042597">
    <property type="term" value="C:periplasmic space"/>
    <property type="evidence" value="ECO:0007669"/>
    <property type="project" value="UniProtKB-SubCell"/>
</dbReference>
<dbReference type="AlphaFoldDB" id="A0A6L9U9K2"/>
<organism evidence="7 8">
    <name type="scientific">Rhizobium lusitanum</name>
    <dbReference type="NCBI Taxonomy" id="293958"/>
    <lineage>
        <taxon>Bacteria</taxon>
        <taxon>Pseudomonadati</taxon>
        <taxon>Pseudomonadota</taxon>
        <taxon>Alphaproteobacteria</taxon>
        <taxon>Hyphomicrobiales</taxon>
        <taxon>Rhizobiaceae</taxon>
        <taxon>Rhizobium/Agrobacterium group</taxon>
        <taxon>Rhizobium</taxon>
    </lineage>
</organism>
<feature type="signal peptide" evidence="5">
    <location>
        <begin position="1"/>
        <end position="22"/>
    </location>
</feature>
<dbReference type="SUPFAM" id="SSF53850">
    <property type="entry name" value="Periplasmic binding protein-like II"/>
    <property type="match status" value="1"/>
</dbReference>
<dbReference type="RefSeq" id="WP_163989023.1">
    <property type="nucleotide sequence ID" value="NZ_WUEY01000010.1"/>
</dbReference>
<dbReference type="Pfam" id="PF00497">
    <property type="entry name" value="SBP_bac_3"/>
    <property type="match status" value="1"/>
</dbReference>
<evidence type="ECO:0000256" key="3">
    <source>
        <dbReference type="ARBA" id="ARBA00022729"/>
    </source>
</evidence>